<accession>A0A814YBH3</accession>
<feature type="compositionally biased region" description="Polar residues" evidence="2">
    <location>
        <begin position="1"/>
        <end position="28"/>
    </location>
</feature>
<dbReference type="InterPro" id="IPR013087">
    <property type="entry name" value="Znf_C2H2_type"/>
</dbReference>
<keyword evidence="1" id="KW-0863">Zinc-finger</keyword>
<feature type="region of interest" description="Disordered" evidence="2">
    <location>
        <begin position="1"/>
        <end position="38"/>
    </location>
</feature>
<proteinExistence type="predicted"/>
<protein>
    <recommendedName>
        <fullName evidence="3">C2H2-type domain-containing protein</fullName>
    </recommendedName>
</protein>
<dbReference type="GO" id="GO:0008270">
    <property type="term" value="F:zinc ion binding"/>
    <property type="evidence" value="ECO:0007669"/>
    <property type="project" value="UniProtKB-KW"/>
</dbReference>
<organism evidence="4 5">
    <name type="scientific">Rotaria magnacalcarata</name>
    <dbReference type="NCBI Taxonomy" id="392030"/>
    <lineage>
        <taxon>Eukaryota</taxon>
        <taxon>Metazoa</taxon>
        <taxon>Spiralia</taxon>
        <taxon>Gnathifera</taxon>
        <taxon>Rotifera</taxon>
        <taxon>Eurotatoria</taxon>
        <taxon>Bdelloidea</taxon>
        <taxon>Philodinida</taxon>
        <taxon>Philodinidae</taxon>
        <taxon>Rotaria</taxon>
    </lineage>
</organism>
<name>A0A814YBH3_9BILA</name>
<evidence type="ECO:0000313" key="5">
    <source>
        <dbReference type="Proteomes" id="UP000663855"/>
    </source>
</evidence>
<feature type="domain" description="C2H2-type" evidence="3">
    <location>
        <begin position="99"/>
        <end position="127"/>
    </location>
</feature>
<dbReference type="PROSITE" id="PS00028">
    <property type="entry name" value="ZINC_FINGER_C2H2_1"/>
    <property type="match status" value="1"/>
</dbReference>
<keyword evidence="1" id="KW-0479">Metal-binding</keyword>
<dbReference type="EMBL" id="CAJNOV010005825">
    <property type="protein sequence ID" value="CAF1226635.1"/>
    <property type="molecule type" value="Genomic_DNA"/>
</dbReference>
<comment type="caution">
    <text evidence="4">The sequence shown here is derived from an EMBL/GenBank/DDBJ whole genome shotgun (WGS) entry which is preliminary data.</text>
</comment>
<evidence type="ECO:0000313" key="4">
    <source>
        <dbReference type="EMBL" id="CAF1226635.1"/>
    </source>
</evidence>
<evidence type="ECO:0000256" key="2">
    <source>
        <dbReference type="SAM" id="MobiDB-lite"/>
    </source>
</evidence>
<evidence type="ECO:0000256" key="1">
    <source>
        <dbReference type="PROSITE-ProRule" id="PRU00042"/>
    </source>
</evidence>
<dbReference type="PROSITE" id="PS50157">
    <property type="entry name" value="ZINC_FINGER_C2H2_2"/>
    <property type="match status" value="1"/>
</dbReference>
<sequence length="136" mass="15419">MNAGDFQTSLFVSNQQKSNTRSDTSPNETDPLDKQETKPVCTRCGTTHLIDITHHEFPKQKGLIFECMSCGNNSLRSNVSDDERQLRLAMVAADHLNITECQFCQKRFHSCDDYLMHLSSEHASNKTKIVQIQNVS</sequence>
<keyword evidence="1" id="KW-0862">Zinc</keyword>
<reference evidence="4" key="1">
    <citation type="submission" date="2021-02" db="EMBL/GenBank/DDBJ databases">
        <authorList>
            <person name="Nowell W R."/>
        </authorList>
    </citation>
    <scope>NUCLEOTIDE SEQUENCE</scope>
</reference>
<dbReference type="Proteomes" id="UP000663855">
    <property type="component" value="Unassembled WGS sequence"/>
</dbReference>
<dbReference type="AlphaFoldDB" id="A0A814YBH3"/>
<gene>
    <name evidence="4" type="ORF">CJN711_LOCUS13280</name>
</gene>
<evidence type="ECO:0000259" key="3">
    <source>
        <dbReference type="PROSITE" id="PS50157"/>
    </source>
</evidence>